<dbReference type="Proteomes" id="UP000621799">
    <property type="component" value="Unassembled WGS sequence"/>
</dbReference>
<dbReference type="Gene3D" id="3.40.190.290">
    <property type="match status" value="1"/>
</dbReference>
<organism evidence="1 2">
    <name type="scientific">Zarconia navalis LEGE 11467</name>
    <dbReference type="NCBI Taxonomy" id="1828826"/>
    <lineage>
        <taxon>Bacteria</taxon>
        <taxon>Bacillati</taxon>
        <taxon>Cyanobacteriota</taxon>
        <taxon>Cyanophyceae</taxon>
        <taxon>Oscillatoriophycideae</taxon>
        <taxon>Oscillatoriales</taxon>
        <taxon>Oscillatoriales incertae sedis</taxon>
        <taxon>Zarconia</taxon>
        <taxon>Zarconia navalis</taxon>
    </lineage>
</organism>
<name>A0A928ZAG0_9CYAN</name>
<dbReference type="SUPFAM" id="SSF53850">
    <property type="entry name" value="Periplasmic binding protein-like II"/>
    <property type="match status" value="1"/>
</dbReference>
<evidence type="ECO:0000313" key="2">
    <source>
        <dbReference type="Proteomes" id="UP000621799"/>
    </source>
</evidence>
<reference evidence="1" key="1">
    <citation type="submission" date="2020-10" db="EMBL/GenBank/DDBJ databases">
        <authorList>
            <person name="Castelo-Branco R."/>
            <person name="Eusebio N."/>
            <person name="Adriana R."/>
            <person name="Vieira A."/>
            <person name="Brugerolle De Fraissinette N."/>
            <person name="Rezende De Castro R."/>
            <person name="Schneider M.P."/>
            <person name="Vasconcelos V."/>
            <person name="Leao P.N."/>
        </authorList>
    </citation>
    <scope>NUCLEOTIDE SEQUENCE</scope>
    <source>
        <strain evidence="1">LEGE 11467</strain>
    </source>
</reference>
<keyword evidence="2" id="KW-1185">Reference proteome</keyword>
<evidence type="ECO:0000313" key="1">
    <source>
        <dbReference type="EMBL" id="MBE9042653.1"/>
    </source>
</evidence>
<accession>A0A928ZAG0</accession>
<protein>
    <submittedName>
        <fullName evidence="1">Uncharacterized protein</fullName>
    </submittedName>
</protein>
<dbReference type="AlphaFoldDB" id="A0A928ZAG0"/>
<gene>
    <name evidence="1" type="ORF">IQ235_17980</name>
</gene>
<comment type="caution">
    <text evidence="1">The sequence shown here is derived from an EMBL/GenBank/DDBJ whole genome shotgun (WGS) entry which is preliminary data.</text>
</comment>
<proteinExistence type="predicted"/>
<dbReference type="EMBL" id="JADEXN010000404">
    <property type="protein sequence ID" value="MBE9042653.1"/>
    <property type="molecule type" value="Genomic_DNA"/>
</dbReference>
<sequence length="58" mass="6718">MTHLIEFVVSKDLQAGGLQTVLNDFESPRRQAFALYQQRKYTPLKVQLFLEFLLSANC</sequence>